<protein>
    <submittedName>
        <fullName evidence="2">Tagatose-bisphosphate aldolase</fullName>
    </submittedName>
</protein>
<dbReference type="RefSeq" id="WP_101325615.1">
    <property type="nucleotide sequence ID" value="NZ_NQMM01000048.1"/>
</dbReference>
<gene>
    <name evidence="2" type="ORF">CJP16_16965</name>
</gene>
<dbReference type="PANTHER" id="PTHR32502:SF2">
    <property type="entry name" value="D-TAGATOSE-1,6-BISPHOSPHATE ALDOLASE SUBUNIT KBAZ"/>
    <property type="match status" value="1"/>
</dbReference>
<keyword evidence="3" id="KW-1185">Reference proteome</keyword>
<dbReference type="InterPro" id="IPR013785">
    <property type="entry name" value="Aldolase_TIM"/>
</dbReference>
<dbReference type="EMBL" id="NQMM01000048">
    <property type="protein sequence ID" value="PKQ74381.1"/>
    <property type="molecule type" value="Genomic_DNA"/>
</dbReference>
<dbReference type="UniPathway" id="UPA00704">
    <property type="reaction ID" value="UER00716"/>
</dbReference>
<dbReference type="InterPro" id="IPR012062">
    <property type="entry name" value="GatZ/KbaZ-like"/>
</dbReference>
<dbReference type="InterPro" id="IPR050303">
    <property type="entry name" value="GatZ_KbaZ_carbometab"/>
</dbReference>
<dbReference type="Gene3D" id="1.10.400.20">
    <property type="entry name" value="putative tagatose 6-phosphate kinase domain like"/>
    <property type="match status" value="1"/>
</dbReference>
<evidence type="ECO:0000256" key="1">
    <source>
        <dbReference type="ARBA" id="ARBA00005191"/>
    </source>
</evidence>
<dbReference type="Gene3D" id="3.20.20.70">
    <property type="entry name" value="Aldolase class I"/>
    <property type="match status" value="1"/>
</dbReference>
<dbReference type="GO" id="GO:2001059">
    <property type="term" value="P:D-tagatose 6-phosphate catabolic process"/>
    <property type="evidence" value="ECO:0007669"/>
    <property type="project" value="UniProtKB-UniPathway"/>
</dbReference>
<dbReference type="NCBIfam" id="NF012002">
    <property type="entry name" value="PRK15458.1"/>
    <property type="match status" value="1"/>
</dbReference>
<name>A0A2N3IRN8_AERSO</name>
<comment type="caution">
    <text evidence="2">The sequence shown here is derived from an EMBL/GenBank/DDBJ whole genome shotgun (WGS) entry which is preliminary data.</text>
</comment>
<accession>A0A2N3IRN8</accession>
<dbReference type="PIRSF" id="PIRSF009264">
    <property type="entry name" value="TagBP_ald_AgaZ"/>
    <property type="match status" value="1"/>
</dbReference>
<dbReference type="Pfam" id="PF08013">
    <property type="entry name" value="GatZ_KbaZ-like"/>
    <property type="match status" value="1"/>
</dbReference>
<comment type="pathway">
    <text evidence="1">Carbohydrate metabolism; D-tagatose 6-phosphate degradation; D-glyceraldehyde 3-phosphate and glycerone phosphate from D-tagatose 6-phosphate: step 2/2.</text>
</comment>
<dbReference type="NCBIfam" id="TIGR02810">
    <property type="entry name" value="agaZ_gatZ"/>
    <property type="match status" value="1"/>
</dbReference>
<organism evidence="2 3">
    <name type="scientific">Aeromonas sobria</name>
    <dbReference type="NCBI Taxonomy" id="646"/>
    <lineage>
        <taxon>Bacteria</taxon>
        <taxon>Pseudomonadati</taxon>
        <taxon>Pseudomonadota</taxon>
        <taxon>Gammaproteobacteria</taxon>
        <taxon>Aeromonadales</taxon>
        <taxon>Aeromonadaceae</taxon>
        <taxon>Aeromonas</taxon>
    </lineage>
</organism>
<reference evidence="2 3" key="1">
    <citation type="journal article" date="2017" name="Front. Microbiol.">
        <title>Strong Genomic and Phenotypic Heterogeneity in the Aeromonas sobria Species Complex.</title>
        <authorList>
            <person name="Gauthier J."/>
            <person name="Vincent A.T."/>
            <person name="Charette S.J."/>
            <person name="Derome N."/>
        </authorList>
    </citation>
    <scope>NUCLEOTIDE SEQUENCE [LARGE SCALE GENOMIC DNA]</scope>
    <source>
        <strain evidence="2 3">TM18</strain>
    </source>
</reference>
<evidence type="ECO:0000313" key="3">
    <source>
        <dbReference type="Proteomes" id="UP000233467"/>
    </source>
</evidence>
<dbReference type="AlphaFoldDB" id="A0A2N3IRN8"/>
<dbReference type="Proteomes" id="UP000233467">
    <property type="component" value="Unassembled WGS sequence"/>
</dbReference>
<evidence type="ECO:0000313" key="2">
    <source>
        <dbReference type="EMBL" id="PKQ74381.1"/>
    </source>
</evidence>
<dbReference type="SUPFAM" id="SSF51569">
    <property type="entry name" value="Aldolase"/>
    <property type="match status" value="1"/>
</dbReference>
<dbReference type="PANTHER" id="PTHR32502">
    <property type="entry name" value="N-ACETYLGALACTOSAMINE PERMEASE II COMPONENT-RELATED"/>
    <property type="match status" value="1"/>
</dbReference>
<dbReference type="GO" id="GO:0005975">
    <property type="term" value="P:carbohydrate metabolic process"/>
    <property type="evidence" value="ECO:0007669"/>
    <property type="project" value="InterPro"/>
</dbReference>
<sequence>MKSMLALVERHKQGEPVGIYAVCSAHPLVLEAALRLAAEGDQLLLVEATSNQVDQFGGYTGMTPADFRDRLYLLAAECHFPAHRLILGGDHLGPNRWQGEPAEQAMAHAEALIACYVAAGFKKIHLDCSMSCQGDQVPLTDELVAERAARLAQIAEQTCLAKFGQSDLVYVIGTEVPVPGGAHEELAELTVTTPEAARHTLEAHQQAFAQVGLAHIWPRVIGLVVQPGVEFDHTHIIDYQSAKAAPLSRMIEAYPHLVFEAHSTDYQTPEAYRQLVRDHFAILKVGPALTFALREALFALAAIEEELVVAKACSGLRQVMEETMLDRPDFWRSHYQGNANECRLARGYSYSDRIRYYWPDARVDECYARLLTNLAAEPIPLPLLSQHLPLQYRKVRQGTLAANPHELILDQVQEVLRSYANACGTSQLGPVV</sequence>
<dbReference type="GO" id="GO:0005886">
    <property type="term" value="C:plasma membrane"/>
    <property type="evidence" value="ECO:0007669"/>
    <property type="project" value="TreeGrafter"/>
</dbReference>
<dbReference type="GO" id="GO:0009401">
    <property type="term" value="P:phosphoenolpyruvate-dependent sugar phosphotransferase system"/>
    <property type="evidence" value="ECO:0007669"/>
    <property type="project" value="TreeGrafter"/>
</dbReference>
<proteinExistence type="predicted"/>